<evidence type="ECO:0000256" key="1">
    <source>
        <dbReference type="SAM" id="MobiDB-lite"/>
    </source>
</evidence>
<feature type="compositionally biased region" description="Basic residues" evidence="1">
    <location>
        <begin position="46"/>
        <end position="63"/>
    </location>
</feature>
<dbReference type="Proteomes" id="UP000283509">
    <property type="component" value="Unassembled WGS sequence"/>
</dbReference>
<dbReference type="PANTHER" id="PTHR48125">
    <property type="entry name" value="LP07818P1"/>
    <property type="match status" value="1"/>
</dbReference>
<reference evidence="2 3" key="1">
    <citation type="submission" date="2018-04" db="EMBL/GenBank/DDBJ databases">
        <authorList>
            <person name="Zhang X."/>
            <person name="Yuan J."/>
            <person name="Li F."/>
            <person name="Xiang J."/>
        </authorList>
    </citation>
    <scope>NUCLEOTIDE SEQUENCE [LARGE SCALE GENOMIC DNA]</scope>
    <source>
        <tissue evidence="2">Muscle</tissue>
    </source>
</reference>
<feature type="compositionally biased region" description="Low complexity" evidence="1">
    <location>
        <begin position="206"/>
        <end position="216"/>
    </location>
</feature>
<feature type="compositionally biased region" description="Polar residues" evidence="1">
    <location>
        <begin position="654"/>
        <end position="673"/>
    </location>
</feature>
<protein>
    <submittedName>
        <fullName evidence="2">Uncharacterized protein</fullName>
    </submittedName>
</protein>
<feature type="region of interest" description="Disordered" evidence="1">
    <location>
        <begin position="622"/>
        <end position="747"/>
    </location>
</feature>
<sequence>MMRQLTSDRKTKVKEKPKTKREGDKEKKETKLKGKDDKEKGEAATKNKKTAKKRSNSTNKPKKKSEFLASENAGIKLLYIHQGEDTLPKDKEGKDKASKNRLGSSRREESRNGLLHRQQEKEARPRVLRTNVSKFGSSNSLSYESSPYSSPSPSSTPTRGHSERRDKRQQKYVIQGDSSDSSPTSTINRGRSRTGFYAFNDLHFSRSSFSSSDSSSLNKKGVVAGKKSPRPVSFSRTSEATKGKAKGPKDATTIPPSPLSPANYPPRIIYTESESSKPPAKNGLQKDKTRPKKDAKEKEDRSVSRWSGGDSGIDLFNLVGSAVSTVSSTASGSFMFDSTTSFSSFSPCCSPEQKSLGVIAIQNPIYEEQRSLKRSEIIKTANFGLNSAGNDQAEEVRVQIHHSENGGGDPQLQLAENRPRAKDFIFNHTSYTIQEEDQKEEEDGGDGNCTVLKQSSTELPPPPVSQPLKSTNPGSSSSLARVGSPQQKKDERPDSDSDAPPPPLPKNPPPPPSDVSFQDSRNTLESPVQDASCRTTPVSFPSKSHGQNTTEASQARVPAPQVAMLSDYEVNLRARDREPKVKFYMKGEGKIGDAHDAPVKNFEILILDDQYEVESSEENWILRQSPYNKMSPASSTASPPPQPPPKKAKKTKTGTLTRVKNSLENLLQNQSSKAKQEETANDSSKQKSEQNSLRKNKEEKENNTDIENGTFRLRGKDISRPFPLIRISPPDSHVEREHHEDTVSLSSESILPTWESYEISREIKKGNSFSDKHSQSTQDKHTNIEKGSNQPVENGYGSKMSNAATNKRLEKDSNFRRELPKESHYILETPAQMPKMPVRQVAQRDASKLLNDNLSKVNPNERPGRPLPNEGRRVNDLKKYFTCGINTCPKPRKGILKKGQEDGPSAPPVPQKTQRKNSVTYSLPPPPSPATAARQVEAEVDKVLRYEIEAKLRAKPPPLPPKGTARRTTIVKKRTVNLRVESFPLNTKPRSGLDYS</sequence>
<name>A0A423U0D9_PENVA</name>
<feature type="region of interest" description="Disordered" evidence="1">
    <location>
        <begin position="850"/>
        <end position="873"/>
    </location>
</feature>
<feature type="compositionally biased region" description="Low complexity" evidence="1">
    <location>
        <begin position="137"/>
        <end position="157"/>
    </location>
</feature>
<feature type="compositionally biased region" description="Basic and acidic residues" evidence="1">
    <location>
        <begin position="674"/>
        <end position="688"/>
    </location>
</feature>
<evidence type="ECO:0000313" key="2">
    <source>
        <dbReference type="EMBL" id="ROT82167.1"/>
    </source>
</evidence>
<feature type="region of interest" description="Disordered" evidence="1">
    <location>
        <begin position="1"/>
        <end position="69"/>
    </location>
</feature>
<feature type="compositionally biased region" description="Pro residues" evidence="1">
    <location>
        <begin position="499"/>
        <end position="513"/>
    </location>
</feature>
<feature type="compositionally biased region" description="Acidic residues" evidence="1">
    <location>
        <begin position="434"/>
        <end position="445"/>
    </location>
</feature>
<feature type="compositionally biased region" description="Basic and acidic residues" evidence="1">
    <location>
        <begin position="807"/>
        <end position="825"/>
    </location>
</feature>
<feature type="compositionally biased region" description="Basic and acidic residues" evidence="1">
    <location>
        <begin position="105"/>
        <end position="125"/>
    </location>
</feature>
<dbReference type="EMBL" id="QCYY01000872">
    <property type="protein sequence ID" value="ROT82167.1"/>
    <property type="molecule type" value="Genomic_DNA"/>
</dbReference>
<feature type="compositionally biased region" description="Basic and acidic residues" evidence="1">
    <location>
        <begin position="82"/>
        <end position="98"/>
    </location>
</feature>
<feature type="region of interest" description="Disordered" evidence="1">
    <location>
        <begin position="81"/>
        <end position="191"/>
    </location>
</feature>
<keyword evidence="3" id="KW-1185">Reference proteome</keyword>
<evidence type="ECO:0000313" key="3">
    <source>
        <dbReference type="Proteomes" id="UP000283509"/>
    </source>
</evidence>
<feature type="compositionally biased region" description="Polar residues" evidence="1">
    <location>
        <begin position="532"/>
        <end position="553"/>
    </location>
</feature>
<accession>A0A423U0D9</accession>
<feature type="region of interest" description="Disordered" evidence="1">
    <location>
        <begin position="430"/>
        <end position="558"/>
    </location>
</feature>
<comment type="caution">
    <text evidence="2">The sequence shown here is derived from an EMBL/GenBank/DDBJ whole genome shotgun (WGS) entry which is preliminary data.</text>
</comment>
<reference evidence="2 3" key="2">
    <citation type="submission" date="2019-01" db="EMBL/GenBank/DDBJ databases">
        <title>The decoding of complex shrimp genome reveals the adaptation for benthos swimmer, frequently molting mechanism and breeding impact on genome.</title>
        <authorList>
            <person name="Sun Y."/>
            <person name="Gao Y."/>
            <person name="Yu Y."/>
        </authorList>
    </citation>
    <scope>NUCLEOTIDE SEQUENCE [LARGE SCALE GENOMIC DNA]</scope>
    <source>
        <tissue evidence="2">Muscle</tissue>
    </source>
</reference>
<feature type="compositionally biased region" description="Basic and acidic residues" evidence="1">
    <location>
        <begin position="765"/>
        <end position="784"/>
    </location>
</feature>
<feature type="region of interest" description="Disordered" evidence="1">
    <location>
        <begin position="206"/>
        <end position="307"/>
    </location>
</feature>
<organism evidence="2 3">
    <name type="scientific">Penaeus vannamei</name>
    <name type="common">Whiteleg shrimp</name>
    <name type="synonym">Litopenaeus vannamei</name>
    <dbReference type="NCBI Taxonomy" id="6689"/>
    <lineage>
        <taxon>Eukaryota</taxon>
        <taxon>Metazoa</taxon>
        <taxon>Ecdysozoa</taxon>
        <taxon>Arthropoda</taxon>
        <taxon>Crustacea</taxon>
        <taxon>Multicrustacea</taxon>
        <taxon>Malacostraca</taxon>
        <taxon>Eumalacostraca</taxon>
        <taxon>Eucarida</taxon>
        <taxon>Decapoda</taxon>
        <taxon>Dendrobranchiata</taxon>
        <taxon>Penaeoidea</taxon>
        <taxon>Penaeidae</taxon>
        <taxon>Penaeus</taxon>
    </lineage>
</organism>
<feature type="compositionally biased region" description="Basic and acidic residues" evidence="1">
    <location>
        <begin position="1"/>
        <end position="45"/>
    </location>
</feature>
<feature type="compositionally biased region" description="Polar residues" evidence="1">
    <location>
        <begin position="176"/>
        <end position="189"/>
    </location>
</feature>
<dbReference type="AlphaFoldDB" id="A0A423U0D9"/>
<dbReference type="PANTHER" id="PTHR48125:SF12">
    <property type="entry name" value="AT HOOK TRANSCRIPTION FACTOR FAMILY-RELATED"/>
    <property type="match status" value="1"/>
</dbReference>
<feature type="compositionally biased region" description="Polar residues" evidence="1">
    <location>
        <begin position="467"/>
        <end position="479"/>
    </location>
</feature>
<feature type="compositionally biased region" description="Basic and acidic residues" evidence="1">
    <location>
        <begin position="284"/>
        <end position="303"/>
    </location>
</feature>
<feature type="region of interest" description="Disordered" evidence="1">
    <location>
        <begin position="891"/>
        <end position="934"/>
    </location>
</feature>
<proteinExistence type="predicted"/>
<feature type="region of interest" description="Disordered" evidence="1">
    <location>
        <begin position="765"/>
        <end position="825"/>
    </location>
</feature>
<gene>
    <name evidence="2" type="ORF">C7M84_024669</name>
</gene>
<feature type="compositionally biased region" description="Basic and acidic residues" evidence="1">
    <location>
        <begin position="732"/>
        <end position="742"/>
    </location>
</feature>